<name>A0ACC0DL90_9PEZI</name>
<dbReference type="EMBL" id="MU394280">
    <property type="protein sequence ID" value="KAI6093646.1"/>
    <property type="molecule type" value="Genomic_DNA"/>
</dbReference>
<comment type="caution">
    <text evidence="1">The sequence shown here is derived from an EMBL/GenBank/DDBJ whole genome shotgun (WGS) entry which is preliminary data.</text>
</comment>
<evidence type="ECO:0000313" key="1">
    <source>
        <dbReference type="EMBL" id="KAI6093646.1"/>
    </source>
</evidence>
<reference evidence="1 2" key="1">
    <citation type="journal article" date="2022" name="New Phytol.">
        <title>Ecological generalism drives hyperdiversity of secondary metabolite gene clusters in xylarialean endophytes.</title>
        <authorList>
            <person name="Franco M.E.E."/>
            <person name="Wisecaver J.H."/>
            <person name="Arnold A.E."/>
            <person name="Ju Y.M."/>
            <person name="Slot J.C."/>
            <person name="Ahrendt S."/>
            <person name="Moore L.P."/>
            <person name="Eastman K.E."/>
            <person name="Scott K."/>
            <person name="Konkel Z."/>
            <person name="Mondo S.J."/>
            <person name="Kuo A."/>
            <person name="Hayes R.D."/>
            <person name="Haridas S."/>
            <person name="Andreopoulos B."/>
            <person name="Riley R."/>
            <person name="LaButti K."/>
            <person name="Pangilinan J."/>
            <person name="Lipzen A."/>
            <person name="Amirebrahimi M."/>
            <person name="Yan J."/>
            <person name="Adam C."/>
            <person name="Keymanesh K."/>
            <person name="Ng V."/>
            <person name="Louie K."/>
            <person name="Northen T."/>
            <person name="Drula E."/>
            <person name="Henrissat B."/>
            <person name="Hsieh H.M."/>
            <person name="Youens-Clark K."/>
            <person name="Lutzoni F."/>
            <person name="Miadlikowska J."/>
            <person name="Eastwood D.C."/>
            <person name="Hamelin R.C."/>
            <person name="Grigoriev I.V."/>
            <person name="U'Ren J.M."/>
        </authorList>
    </citation>
    <scope>NUCLEOTIDE SEQUENCE [LARGE SCALE GENOMIC DNA]</scope>
    <source>
        <strain evidence="1 2">ER1909</strain>
    </source>
</reference>
<dbReference type="Proteomes" id="UP001497680">
    <property type="component" value="Unassembled WGS sequence"/>
</dbReference>
<keyword evidence="2" id="KW-1185">Reference proteome</keyword>
<evidence type="ECO:0000313" key="2">
    <source>
        <dbReference type="Proteomes" id="UP001497680"/>
    </source>
</evidence>
<accession>A0ACC0DL90</accession>
<proteinExistence type="predicted"/>
<sequence>MLFSTFIISIASTRVLAAALPLKGSAQELSLRGPPDMSGLNIVEKRAEDVDVDDDDELVVYAWNARVSEEIEKSS</sequence>
<organism evidence="1 2">
    <name type="scientific">Hypoxylon rubiginosum</name>
    <dbReference type="NCBI Taxonomy" id="110542"/>
    <lineage>
        <taxon>Eukaryota</taxon>
        <taxon>Fungi</taxon>
        <taxon>Dikarya</taxon>
        <taxon>Ascomycota</taxon>
        <taxon>Pezizomycotina</taxon>
        <taxon>Sordariomycetes</taxon>
        <taxon>Xylariomycetidae</taxon>
        <taxon>Xylariales</taxon>
        <taxon>Hypoxylaceae</taxon>
        <taxon>Hypoxylon</taxon>
    </lineage>
</organism>
<protein>
    <submittedName>
        <fullName evidence="1">Uncharacterized protein</fullName>
    </submittedName>
</protein>
<gene>
    <name evidence="1" type="ORF">F4821DRAFT_252648</name>
</gene>